<comment type="caution">
    <text evidence="1">The sequence shown here is derived from an EMBL/GenBank/DDBJ whole genome shotgun (WGS) entry which is preliminary data.</text>
</comment>
<evidence type="ECO:0000313" key="4">
    <source>
        <dbReference type="Proteomes" id="UP000195221"/>
    </source>
</evidence>
<evidence type="ECO:0000313" key="1">
    <source>
        <dbReference type="EMBL" id="OTP73320.1"/>
    </source>
</evidence>
<protein>
    <submittedName>
        <fullName evidence="1">Uncharacterized protein</fullName>
    </submittedName>
</protein>
<evidence type="ECO:0000313" key="3">
    <source>
        <dbReference type="Proteomes" id="UP000194546"/>
    </source>
</evidence>
<reference evidence="1 3" key="1">
    <citation type="submission" date="2017-03" db="EMBL/GenBank/DDBJ databases">
        <title>Genome analysis of strain PAMC 26510.</title>
        <authorList>
            <person name="Oh H.-M."/>
            <person name="Yang J.-A."/>
        </authorList>
    </citation>
    <scope>NUCLEOTIDE SEQUENCE [LARGE SCALE GENOMIC DNA]</scope>
    <source>
        <strain evidence="1 3">PAMC 26510</strain>
    </source>
</reference>
<sequence length="38" mass="4264">MSSKVCDVFQKPVTREANLIRAWVITGANLIKCAHLCF</sequence>
<dbReference type="EMBL" id="NBTZ01000077">
    <property type="protein sequence ID" value="OTP73522.1"/>
    <property type="molecule type" value="Genomic_DNA"/>
</dbReference>
<dbReference type="Proteomes" id="UP000194546">
    <property type="component" value="Unassembled WGS sequence"/>
</dbReference>
<dbReference type="Proteomes" id="UP000195221">
    <property type="component" value="Unassembled WGS sequence"/>
</dbReference>
<organism evidence="1 3">
    <name type="scientific">Caballeronia sordidicola</name>
    <name type="common">Burkholderia sordidicola</name>
    <dbReference type="NCBI Taxonomy" id="196367"/>
    <lineage>
        <taxon>Bacteria</taxon>
        <taxon>Pseudomonadati</taxon>
        <taxon>Pseudomonadota</taxon>
        <taxon>Betaproteobacteria</taxon>
        <taxon>Burkholderiales</taxon>
        <taxon>Burkholderiaceae</taxon>
        <taxon>Caballeronia</taxon>
    </lineage>
</organism>
<dbReference type="AlphaFoldDB" id="A0A242MQ65"/>
<reference evidence="2 4" key="2">
    <citation type="submission" date="2017-03" db="EMBL/GenBank/DDBJ databases">
        <title>Genome analysis of strain PAMC 26577.</title>
        <authorList>
            <person name="Oh H.-M."/>
            <person name="Yang J.-A."/>
        </authorList>
    </citation>
    <scope>NUCLEOTIDE SEQUENCE [LARGE SCALE GENOMIC DNA]</scope>
    <source>
        <strain evidence="2 4">PAMC 26577</strain>
    </source>
</reference>
<accession>A0A242MQ65</accession>
<evidence type="ECO:0000313" key="2">
    <source>
        <dbReference type="EMBL" id="OTP73522.1"/>
    </source>
</evidence>
<proteinExistence type="predicted"/>
<gene>
    <name evidence="1" type="ORF">PAMC26510_18785</name>
    <name evidence="2" type="ORF">PAMC26577_17775</name>
</gene>
<name>A0A242MQ65_CABSO</name>
<dbReference type="EMBL" id="NBTY01000100">
    <property type="protein sequence ID" value="OTP73320.1"/>
    <property type="molecule type" value="Genomic_DNA"/>
</dbReference>